<reference evidence="1" key="1">
    <citation type="submission" date="2018-02" db="EMBL/GenBank/DDBJ databases">
        <authorList>
            <person name="Cohen D.B."/>
            <person name="Kent A.D."/>
        </authorList>
    </citation>
    <scope>NUCLEOTIDE SEQUENCE</scope>
</reference>
<accession>A0A2N9I828</accession>
<sequence length="94" mass="10388">MEIPGVGPRNLRKLVEKGIGGVAELKQSYKDKEELRTLRAAWLLPVLGRWSTTGPCPPSTGNGTHWRTQAREPPPVLQQYTASAQLVFLSHSLI</sequence>
<evidence type="ECO:0000313" key="1">
    <source>
        <dbReference type="EMBL" id="SPD20425.1"/>
    </source>
</evidence>
<organism evidence="1">
    <name type="scientific">Fagus sylvatica</name>
    <name type="common">Beechnut</name>
    <dbReference type="NCBI Taxonomy" id="28930"/>
    <lineage>
        <taxon>Eukaryota</taxon>
        <taxon>Viridiplantae</taxon>
        <taxon>Streptophyta</taxon>
        <taxon>Embryophyta</taxon>
        <taxon>Tracheophyta</taxon>
        <taxon>Spermatophyta</taxon>
        <taxon>Magnoliopsida</taxon>
        <taxon>eudicotyledons</taxon>
        <taxon>Gunneridae</taxon>
        <taxon>Pentapetalae</taxon>
        <taxon>rosids</taxon>
        <taxon>fabids</taxon>
        <taxon>Fagales</taxon>
        <taxon>Fagaceae</taxon>
        <taxon>Fagus</taxon>
    </lineage>
</organism>
<gene>
    <name evidence="1" type="ORF">FSB_LOCUS48307</name>
</gene>
<name>A0A2N9I828_FAGSY</name>
<proteinExistence type="predicted"/>
<dbReference type="AlphaFoldDB" id="A0A2N9I828"/>
<dbReference type="EMBL" id="OIVN01005004">
    <property type="protein sequence ID" value="SPD20425.1"/>
    <property type="molecule type" value="Genomic_DNA"/>
</dbReference>
<protein>
    <submittedName>
        <fullName evidence="1">Uncharacterized protein</fullName>
    </submittedName>
</protein>